<evidence type="ECO:0000259" key="8">
    <source>
        <dbReference type="PROSITE" id="PS51012"/>
    </source>
</evidence>
<dbReference type="InterPro" id="IPR000412">
    <property type="entry name" value="ABC_2_transport"/>
</dbReference>
<keyword evidence="6" id="KW-0813">Transport</keyword>
<feature type="transmembrane region" description="Helical" evidence="6">
    <location>
        <begin position="50"/>
        <end position="73"/>
    </location>
</feature>
<dbReference type="Pfam" id="PF01061">
    <property type="entry name" value="ABC2_membrane"/>
    <property type="match status" value="1"/>
</dbReference>
<protein>
    <recommendedName>
        <fullName evidence="6">Transport permease protein</fullName>
    </recommendedName>
</protein>
<evidence type="ECO:0000256" key="4">
    <source>
        <dbReference type="ARBA" id="ARBA00023136"/>
    </source>
</evidence>
<dbReference type="OrthoDB" id="9255971at2"/>
<feature type="transmembrane region" description="Helical" evidence="6">
    <location>
        <begin position="93"/>
        <end position="116"/>
    </location>
</feature>
<dbReference type="RefSeq" id="WP_107019211.1">
    <property type="nucleotide sequence ID" value="NZ_KZ679047.1"/>
</dbReference>
<dbReference type="EMBL" id="PYBJ01000018">
    <property type="protein sequence ID" value="PSM40588.1"/>
    <property type="molecule type" value="Genomic_DNA"/>
</dbReference>
<feature type="transmembrane region" description="Helical" evidence="6">
    <location>
        <begin position="271"/>
        <end position="290"/>
    </location>
</feature>
<evidence type="ECO:0000313" key="10">
    <source>
        <dbReference type="Proteomes" id="UP000240429"/>
    </source>
</evidence>
<dbReference type="PROSITE" id="PS51012">
    <property type="entry name" value="ABC_TM2"/>
    <property type="match status" value="1"/>
</dbReference>
<dbReference type="InterPro" id="IPR047817">
    <property type="entry name" value="ABC2_TM_bact-type"/>
</dbReference>
<evidence type="ECO:0000256" key="2">
    <source>
        <dbReference type="ARBA" id="ARBA00022692"/>
    </source>
</evidence>
<accession>A0A2P8Q2Y0</accession>
<evidence type="ECO:0000256" key="7">
    <source>
        <dbReference type="SAM" id="MobiDB-lite"/>
    </source>
</evidence>
<dbReference type="GO" id="GO:0043190">
    <property type="term" value="C:ATP-binding cassette (ABC) transporter complex"/>
    <property type="evidence" value="ECO:0007669"/>
    <property type="project" value="InterPro"/>
</dbReference>
<proteinExistence type="inferred from homology"/>
<dbReference type="PANTHER" id="PTHR43229:SF3">
    <property type="entry name" value="ABC-TYPE MULTIDRUG TRANSPORT SYSTEM, PERMEASE COMPONENT"/>
    <property type="match status" value="1"/>
</dbReference>
<dbReference type="GO" id="GO:0046677">
    <property type="term" value="P:response to antibiotic"/>
    <property type="evidence" value="ECO:0007669"/>
    <property type="project" value="UniProtKB-KW"/>
</dbReference>
<dbReference type="PRINTS" id="PR00164">
    <property type="entry name" value="ABC2TRNSPORT"/>
</dbReference>
<feature type="transmembrane region" description="Helical" evidence="6">
    <location>
        <begin position="168"/>
        <end position="193"/>
    </location>
</feature>
<sequence length="297" mass="31339">MTHADALPDLTPRPVAAVPAPPRRAAAARDLRTLRVLWRREMLRFVRNRVRIATSLVMPLLFLLILGSGLNSALDRPGAGAGAGPGSGDFRSYLFPGVLLMVVQGPAMTVGALIVWDRQAGFLRQMLVAPVRRGALLGGICLGGATSGAAYAVPMLLMAGVVGVPYGFHLLLALAVLVLVAFSFTVLGVLGAVCIRKPETFDIVMGLCAMPLLFLSGALFPVHQLPGWLNAAVVVNPLTYGVDALRRVIPGGTAWAGEDAGPQWWGWTPPVLLELAFLALLAVGALAVAARRFSRTD</sequence>
<comment type="subcellular location">
    <subcellularLocation>
        <location evidence="6">Cell membrane</location>
        <topology evidence="6">Multi-pass membrane protein</topology>
    </subcellularLocation>
    <subcellularLocation>
        <location evidence="1">Membrane</location>
        <topology evidence="1">Multi-pass membrane protein</topology>
    </subcellularLocation>
</comment>
<dbReference type="AlphaFoldDB" id="A0A2P8Q2Y0"/>
<comment type="caution">
    <text evidence="9">The sequence shown here is derived from an EMBL/GenBank/DDBJ whole genome shotgun (WGS) entry which is preliminary data.</text>
</comment>
<dbReference type="Proteomes" id="UP000240429">
    <property type="component" value="Unassembled WGS sequence"/>
</dbReference>
<evidence type="ECO:0000313" key="9">
    <source>
        <dbReference type="EMBL" id="PSM40588.1"/>
    </source>
</evidence>
<keyword evidence="5" id="KW-0046">Antibiotic resistance</keyword>
<dbReference type="InterPro" id="IPR013525">
    <property type="entry name" value="ABC2_TM"/>
</dbReference>
<feature type="domain" description="ABC transmembrane type-2" evidence="8">
    <location>
        <begin position="50"/>
        <end position="296"/>
    </location>
</feature>
<gene>
    <name evidence="9" type="ORF">C6Y14_25900</name>
</gene>
<organism evidence="9 10">
    <name type="scientific">Streptomyces dioscori</name>
    <dbReference type="NCBI Taxonomy" id="2109333"/>
    <lineage>
        <taxon>Bacteria</taxon>
        <taxon>Bacillati</taxon>
        <taxon>Actinomycetota</taxon>
        <taxon>Actinomycetes</taxon>
        <taxon>Kitasatosporales</taxon>
        <taxon>Streptomycetaceae</taxon>
        <taxon>Streptomyces</taxon>
        <taxon>Streptomyces aurantiacus group</taxon>
    </lineage>
</organism>
<keyword evidence="6" id="KW-1003">Cell membrane</keyword>
<keyword evidence="4 6" id="KW-0472">Membrane</keyword>
<dbReference type="PANTHER" id="PTHR43229">
    <property type="entry name" value="NODULATION PROTEIN J"/>
    <property type="match status" value="1"/>
</dbReference>
<evidence type="ECO:0000256" key="6">
    <source>
        <dbReference type="RuleBase" id="RU361157"/>
    </source>
</evidence>
<comment type="similarity">
    <text evidence="6">Belongs to the ABC-2 integral membrane protein family.</text>
</comment>
<evidence type="ECO:0000256" key="1">
    <source>
        <dbReference type="ARBA" id="ARBA00004141"/>
    </source>
</evidence>
<dbReference type="PIRSF" id="PIRSF006648">
    <property type="entry name" value="DrrB"/>
    <property type="match status" value="1"/>
</dbReference>
<reference evidence="9 10" key="1">
    <citation type="submission" date="2018-03" db="EMBL/GenBank/DDBJ databases">
        <title>Streptomyces dioscori sp. nov., a novel endophytic actinobacterium isolated from bulbil of Dioscorea bulbifera L.</title>
        <authorList>
            <person name="Zhikuan W."/>
        </authorList>
    </citation>
    <scope>NUCLEOTIDE SEQUENCE [LARGE SCALE GENOMIC DNA]</scope>
    <source>
        <strain evidence="9 10">A217</strain>
    </source>
</reference>
<name>A0A2P8Q2Y0_9ACTN</name>
<keyword evidence="10" id="KW-1185">Reference proteome</keyword>
<dbReference type="InterPro" id="IPR051784">
    <property type="entry name" value="Nod_factor_ABC_transporter"/>
</dbReference>
<feature type="region of interest" description="Disordered" evidence="7">
    <location>
        <begin position="1"/>
        <end position="21"/>
    </location>
</feature>
<evidence type="ECO:0000256" key="3">
    <source>
        <dbReference type="ARBA" id="ARBA00022989"/>
    </source>
</evidence>
<keyword evidence="2 6" id="KW-0812">Transmembrane</keyword>
<keyword evidence="3 6" id="KW-1133">Transmembrane helix</keyword>
<feature type="transmembrane region" description="Helical" evidence="6">
    <location>
        <begin position="136"/>
        <end position="162"/>
    </location>
</feature>
<feature type="transmembrane region" description="Helical" evidence="6">
    <location>
        <begin position="200"/>
        <end position="220"/>
    </location>
</feature>
<dbReference type="GO" id="GO:0140359">
    <property type="term" value="F:ABC-type transporter activity"/>
    <property type="evidence" value="ECO:0007669"/>
    <property type="project" value="InterPro"/>
</dbReference>
<evidence type="ECO:0000256" key="5">
    <source>
        <dbReference type="ARBA" id="ARBA00023251"/>
    </source>
</evidence>